<keyword evidence="2 7" id="KW-0813">Transport</keyword>
<keyword evidence="10" id="KW-1185">Reference proteome</keyword>
<proteinExistence type="inferred from homology"/>
<feature type="transmembrane region" description="Helical" evidence="7">
    <location>
        <begin position="84"/>
        <end position="103"/>
    </location>
</feature>
<feature type="domain" description="ABC transmembrane type-1" evidence="8">
    <location>
        <begin position="78"/>
        <end position="289"/>
    </location>
</feature>
<keyword evidence="4 7" id="KW-0812">Transmembrane</keyword>
<dbReference type="PANTHER" id="PTHR43005">
    <property type="entry name" value="BLR7065 PROTEIN"/>
    <property type="match status" value="1"/>
</dbReference>
<dbReference type="InterPro" id="IPR035906">
    <property type="entry name" value="MetI-like_sf"/>
</dbReference>
<keyword evidence="3" id="KW-1003">Cell membrane</keyword>
<comment type="similarity">
    <text evidence="7">Belongs to the binding-protein-dependent transport system permease family.</text>
</comment>
<keyword evidence="6 7" id="KW-0472">Membrane</keyword>
<dbReference type="Proteomes" id="UP001469089">
    <property type="component" value="Unassembled WGS sequence"/>
</dbReference>
<dbReference type="PANTHER" id="PTHR43005:SF2">
    <property type="entry name" value="INTEGRAL MEMBRANE SUGAR TRANSPORT PROTEIN"/>
    <property type="match status" value="1"/>
</dbReference>
<feature type="transmembrane region" description="Helical" evidence="7">
    <location>
        <begin position="220"/>
        <end position="240"/>
    </location>
</feature>
<dbReference type="Pfam" id="PF00528">
    <property type="entry name" value="BPD_transp_1"/>
    <property type="match status" value="1"/>
</dbReference>
<dbReference type="Gene3D" id="1.10.3720.10">
    <property type="entry name" value="MetI-like"/>
    <property type="match status" value="1"/>
</dbReference>
<gene>
    <name evidence="9" type="ORF">N0A02_09445</name>
</gene>
<keyword evidence="5 7" id="KW-1133">Transmembrane helix</keyword>
<reference evidence="9 10" key="1">
    <citation type="journal article" date="2024" name="Chem. Sci.">
        <title>Discovery of a lagriamide polyketide by integrated genome mining, isotopic labeling, and untargeted metabolomics.</title>
        <authorList>
            <person name="Fergusson C.H."/>
            <person name="Saulog J."/>
            <person name="Paulo B.S."/>
            <person name="Wilson D.M."/>
            <person name="Liu D.Y."/>
            <person name="Morehouse N.J."/>
            <person name="Waterworth S."/>
            <person name="Barkei J."/>
            <person name="Gray C.A."/>
            <person name="Kwan J.C."/>
            <person name="Eustaquio A.S."/>
            <person name="Linington R.G."/>
        </authorList>
    </citation>
    <scope>NUCLEOTIDE SEQUENCE [LARGE SCALE GENOMIC DNA]</scope>
    <source>
        <strain evidence="9 10">RL17-338-BIF-B</strain>
    </source>
</reference>
<organism evidence="9 10">
    <name type="scientific">Paraburkholderia acidicola</name>
    <dbReference type="NCBI Taxonomy" id="1912599"/>
    <lineage>
        <taxon>Bacteria</taxon>
        <taxon>Pseudomonadati</taxon>
        <taxon>Pseudomonadota</taxon>
        <taxon>Betaproteobacteria</taxon>
        <taxon>Burkholderiales</taxon>
        <taxon>Burkholderiaceae</taxon>
        <taxon>Paraburkholderia</taxon>
    </lineage>
</organism>
<dbReference type="EMBL" id="JAOALG010000001">
    <property type="protein sequence ID" value="MEQ5839658.1"/>
    <property type="molecule type" value="Genomic_DNA"/>
</dbReference>
<evidence type="ECO:0000256" key="5">
    <source>
        <dbReference type="ARBA" id="ARBA00022989"/>
    </source>
</evidence>
<dbReference type="SUPFAM" id="SSF161098">
    <property type="entry name" value="MetI-like"/>
    <property type="match status" value="1"/>
</dbReference>
<evidence type="ECO:0000256" key="1">
    <source>
        <dbReference type="ARBA" id="ARBA00004651"/>
    </source>
</evidence>
<evidence type="ECO:0000313" key="10">
    <source>
        <dbReference type="Proteomes" id="UP001469089"/>
    </source>
</evidence>
<evidence type="ECO:0000256" key="2">
    <source>
        <dbReference type="ARBA" id="ARBA00022448"/>
    </source>
</evidence>
<evidence type="ECO:0000313" key="9">
    <source>
        <dbReference type="EMBL" id="MEQ5839658.1"/>
    </source>
</evidence>
<evidence type="ECO:0000259" key="8">
    <source>
        <dbReference type="PROSITE" id="PS50928"/>
    </source>
</evidence>
<comment type="subcellular location">
    <subcellularLocation>
        <location evidence="1 7">Cell membrane</location>
        <topology evidence="1 7">Multi-pass membrane protein</topology>
    </subcellularLocation>
</comment>
<feature type="transmembrane region" description="Helical" evidence="7">
    <location>
        <begin position="162"/>
        <end position="187"/>
    </location>
</feature>
<evidence type="ECO:0000256" key="7">
    <source>
        <dbReference type="RuleBase" id="RU363032"/>
    </source>
</evidence>
<dbReference type="PROSITE" id="PS50928">
    <property type="entry name" value="ABC_TM1"/>
    <property type="match status" value="1"/>
</dbReference>
<evidence type="ECO:0000256" key="6">
    <source>
        <dbReference type="ARBA" id="ARBA00023136"/>
    </source>
</evidence>
<dbReference type="InterPro" id="IPR000515">
    <property type="entry name" value="MetI-like"/>
</dbReference>
<evidence type="ECO:0000256" key="3">
    <source>
        <dbReference type="ARBA" id="ARBA00022475"/>
    </source>
</evidence>
<comment type="caution">
    <text evidence="9">The sequence shown here is derived from an EMBL/GenBank/DDBJ whole genome shotgun (WGS) entry which is preliminary data.</text>
</comment>
<feature type="transmembrane region" description="Helical" evidence="7">
    <location>
        <begin position="115"/>
        <end position="132"/>
    </location>
</feature>
<sequence>MQARPKTESERTSQKASSARWLVTPSVAALVLWMAIPLAMTIWYSFTRYNLLNPDEKGFAGLDNYHYLATDPSFIPSIVHTLELIVAVLVITVVGGILMSVLFDRKFYGQGIARLLAIAPFFVMPTVSALIWKNMILHPVYGLVADGMRALGLTPIDWFAQYPLTAVIMIVAWQWLPFAFLILFTAIQSLDQEQKEAARIDGAGPFAMFFFITLPHLKRAIAVVVMMETIFLLSIFAEIYTTTGGGPGTATTNLSYLIYSLGLQQFDVGLASAGGILAVVLANVVSFFLVRMLSKNLKGEYEK</sequence>
<name>A0ABV1LK78_9BURK</name>
<feature type="transmembrane region" description="Helical" evidence="7">
    <location>
        <begin position="268"/>
        <end position="290"/>
    </location>
</feature>
<dbReference type="CDD" id="cd06261">
    <property type="entry name" value="TM_PBP2"/>
    <property type="match status" value="1"/>
</dbReference>
<accession>A0ABV1LK78</accession>
<evidence type="ECO:0000256" key="4">
    <source>
        <dbReference type="ARBA" id="ARBA00022692"/>
    </source>
</evidence>
<protein>
    <submittedName>
        <fullName evidence="9">Sugar ABC transporter permease</fullName>
    </submittedName>
</protein>
<feature type="transmembrane region" description="Helical" evidence="7">
    <location>
        <begin position="21"/>
        <end position="46"/>
    </location>
</feature>